<gene>
    <name evidence="1" type="ORF">PRIO_4327</name>
</gene>
<dbReference type="Gene3D" id="3.20.20.150">
    <property type="entry name" value="Divalent-metal-dependent TIM barrel enzymes"/>
    <property type="match status" value="1"/>
</dbReference>
<dbReference type="HOGENOM" id="CLU_081219_0_0_9"/>
<organism evidence="1 2">
    <name type="scientific">Paenibacillus riograndensis SBR5</name>
    <dbReference type="NCBI Taxonomy" id="1073571"/>
    <lineage>
        <taxon>Bacteria</taxon>
        <taxon>Bacillati</taxon>
        <taxon>Bacillota</taxon>
        <taxon>Bacilli</taxon>
        <taxon>Bacillales</taxon>
        <taxon>Paenibacillaceae</taxon>
        <taxon>Paenibacillus</taxon>
        <taxon>Paenibacillus sonchi group</taxon>
    </lineage>
</organism>
<dbReference type="STRING" id="483937.AMQ84_01500"/>
<dbReference type="KEGG" id="pri:PRIO_4327"/>
<dbReference type="AlphaFoldDB" id="A0A0E4HBR4"/>
<evidence type="ECO:0008006" key="3">
    <source>
        <dbReference type="Google" id="ProtNLM"/>
    </source>
</evidence>
<proteinExistence type="predicted"/>
<protein>
    <recommendedName>
        <fullName evidence="3">Xylose isomerase-like TIM barrel domain-containing protein</fullName>
    </recommendedName>
</protein>
<dbReference type="PATRIC" id="fig|1073571.4.peg.4632"/>
<reference evidence="2" key="1">
    <citation type="submission" date="2015-03" db="EMBL/GenBank/DDBJ databases">
        <authorList>
            <person name="Wibberg D."/>
        </authorList>
    </citation>
    <scope>NUCLEOTIDE SEQUENCE [LARGE SCALE GENOMIC DNA]</scope>
</reference>
<dbReference type="Proteomes" id="UP000033163">
    <property type="component" value="Chromosome I"/>
</dbReference>
<evidence type="ECO:0000313" key="1">
    <source>
        <dbReference type="EMBL" id="CQR56729.1"/>
    </source>
</evidence>
<evidence type="ECO:0000313" key="2">
    <source>
        <dbReference type="Proteomes" id="UP000033163"/>
    </source>
</evidence>
<dbReference type="EMBL" id="LN831776">
    <property type="protein sequence ID" value="CQR56729.1"/>
    <property type="molecule type" value="Genomic_DNA"/>
</dbReference>
<dbReference type="InterPro" id="IPR036237">
    <property type="entry name" value="Xyl_isomerase-like_sf"/>
</dbReference>
<dbReference type="SUPFAM" id="SSF51658">
    <property type="entry name" value="Xylose isomerase-like"/>
    <property type="match status" value="1"/>
</dbReference>
<name>A0A0E4HBR4_9BACL</name>
<sequence>MHQFMIGQYGGFDSHKYHRDFKAAFYGIEACSFPGDEDCRLLMEESKSKGFRVGVHFPFRANGSAIRDALFLSSDPGEREAAFEQIRTELEYLTVLKPEYVLFHYPKPVILDDRVDWKLWRFGDRREYIFESECTLSGLIERSESLFEWLDLRSREYHFTPILEFDALNRYVYEHDFFENLLLKYPQIQLCLDTARLHLQDKLDPRFDAKAVLRKYAKYAGLIHLSTVQVNQAVQNSHYPVLPELSVQDGWAPIAEYLQIIRGENSRVKIMFEHRSDLITEDQLQQCYDWVDAIVNGSVYL</sequence>
<accession>A0A0E4HBR4</accession>